<name>A0ACC1H8I0_9FUNG</name>
<dbReference type="EMBL" id="JAMZIH010009398">
    <property type="protein sequence ID" value="KAJ1670203.1"/>
    <property type="molecule type" value="Genomic_DNA"/>
</dbReference>
<proteinExistence type="predicted"/>
<feature type="non-terminal residue" evidence="1">
    <location>
        <position position="182"/>
    </location>
</feature>
<gene>
    <name evidence="1" type="ORF">EV182_008360</name>
</gene>
<comment type="caution">
    <text evidence="1">The sequence shown here is derived from an EMBL/GenBank/DDBJ whole genome shotgun (WGS) entry which is preliminary data.</text>
</comment>
<sequence>MGKIKKATRKFNQKGLKSELDRRHRQKKLKDAIKRREVVKARKRKGKVSANDDAPEHSGPIEDGRHVDELEDLVNAGSDDMGLDGPETDSSSEAEEDESQAHDQDSKMETDDDSDDKGKKGSASDGAELKKQVMQLKDADPEFYEFLKKNDPGALDVDDLDQLDGDDDDEEEEDDDDDDDDG</sequence>
<organism evidence="1 2">
    <name type="scientific">Spiromyces aspiralis</name>
    <dbReference type="NCBI Taxonomy" id="68401"/>
    <lineage>
        <taxon>Eukaryota</taxon>
        <taxon>Fungi</taxon>
        <taxon>Fungi incertae sedis</taxon>
        <taxon>Zoopagomycota</taxon>
        <taxon>Kickxellomycotina</taxon>
        <taxon>Kickxellomycetes</taxon>
        <taxon>Kickxellales</taxon>
        <taxon>Kickxellaceae</taxon>
        <taxon>Spiromyces</taxon>
    </lineage>
</organism>
<evidence type="ECO:0000313" key="1">
    <source>
        <dbReference type="EMBL" id="KAJ1670203.1"/>
    </source>
</evidence>
<keyword evidence="2" id="KW-1185">Reference proteome</keyword>
<protein>
    <submittedName>
        <fullName evidence="1">Uncharacterized protein</fullName>
    </submittedName>
</protein>
<dbReference type="Proteomes" id="UP001145114">
    <property type="component" value="Unassembled WGS sequence"/>
</dbReference>
<evidence type="ECO:0000313" key="2">
    <source>
        <dbReference type="Proteomes" id="UP001145114"/>
    </source>
</evidence>
<accession>A0ACC1H8I0</accession>
<reference evidence="1" key="1">
    <citation type="submission" date="2022-06" db="EMBL/GenBank/DDBJ databases">
        <title>Phylogenomic reconstructions and comparative analyses of Kickxellomycotina fungi.</title>
        <authorList>
            <person name="Reynolds N.K."/>
            <person name="Stajich J.E."/>
            <person name="Barry K."/>
            <person name="Grigoriev I.V."/>
            <person name="Crous P."/>
            <person name="Smith M.E."/>
        </authorList>
    </citation>
    <scope>NUCLEOTIDE SEQUENCE</scope>
    <source>
        <strain evidence="1">RSA 2271</strain>
    </source>
</reference>